<evidence type="ECO:0000256" key="3">
    <source>
        <dbReference type="SAM" id="Phobius"/>
    </source>
</evidence>
<dbReference type="InterPro" id="IPR004089">
    <property type="entry name" value="MCPsignal_dom"/>
</dbReference>
<accession>A0A9D5Q8J7</accession>
<dbReference type="SUPFAM" id="SSF58104">
    <property type="entry name" value="Methyl-accepting chemotaxis protein (MCP) signaling domain"/>
    <property type="match status" value="2"/>
</dbReference>
<keyword evidence="3" id="KW-0472">Membrane</keyword>
<dbReference type="EMBL" id="WJJP01000664">
    <property type="protein sequence ID" value="MBD3326941.1"/>
    <property type="molecule type" value="Genomic_DNA"/>
</dbReference>
<dbReference type="SMART" id="SM00283">
    <property type="entry name" value="MA"/>
    <property type="match status" value="1"/>
</dbReference>
<dbReference type="Proteomes" id="UP000649604">
    <property type="component" value="Unassembled WGS sequence"/>
</dbReference>
<dbReference type="AlphaFoldDB" id="A0A9D5Q8J7"/>
<comment type="caution">
    <text evidence="5">The sequence shown here is derived from an EMBL/GenBank/DDBJ whole genome shotgun (WGS) entry which is preliminary data.</text>
</comment>
<dbReference type="Gene3D" id="1.10.287.950">
    <property type="entry name" value="Methyl-accepting chemotaxis protein"/>
    <property type="match status" value="2"/>
</dbReference>
<dbReference type="CDD" id="cd11386">
    <property type="entry name" value="MCP_signal"/>
    <property type="match status" value="1"/>
</dbReference>
<feature type="transmembrane region" description="Helical" evidence="3">
    <location>
        <begin position="49"/>
        <end position="73"/>
    </location>
</feature>
<proteinExistence type="predicted"/>
<feature type="transmembrane region" description="Helical" evidence="3">
    <location>
        <begin position="12"/>
        <end position="37"/>
    </location>
</feature>
<evidence type="ECO:0000313" key="5">
    <source>
        <dbReference type="EMBL" id="MBD3326941.1"/>
    </source>
</evidence>
<gene>
    <name evidence="5" type="ORF">GF339_20315</name>
</gene>
<dbReference type="Gene3D" id="3.40.50.2300">
    <property type="match status" value="2"/>
</dbReference>
<dbReference type="Pfam" id="PF00015">
    <property type="entry name" value="MCPsignal"/>
    <property type="match status" value="1"/>
</dbReference>
<dbReference type="InterPro" id="IPR025997">
    <property type="entry name" value="SBP_2_dom"/>
</dbReference>
<protein>
    <submittedName>
        <fullName evidence="5">Substrate-binding domain-containing protein</fullName>
    </submittedName>
</protein>
<reference evidence="5" key="1">
    <citation type="submission" date="2019-11" db="EMBL/GenBank/DDBJ databases">
        <title>Microbial mats filling the niche in hypersaline microbial mats.</title>
        <authorList>
            <person name="Wong H.L."/>
            <person name="Macleod F.I."/>
            <person name="White R.A. III"/>
            <person name="Burns B.P."/>
        </authorList>
    </citation>
    <scope>NUCLEOTIDE SEQUENCE</scope>
    <source>
        <strain evidence="5">Rbin_158</strain>
    </source>
</reference>
<sequence length="888" mass="97076">MSLIVRWKMKKFTLQQYVLGITIGTGLLSILVILIGSKLLGSLALPWRPLLFVAGFVTLMILLAHAAFLTFWIRPALRRLTHAADLASPDQSSHTGTPVTTRELSNLAHRLDANKTYLHELADSTQQELTTPADDQQPVTPRSKADILGTMVDQQLQILRTLEASLQELRQGNLNLDLPETLDHIALVNTFRLMTTELRDAISRVRHDLQHVTSVSAKITAMSQQGMRNADLEAATINSITASIHQMTHTLRGIRQTITQQTTSLDNALLAISDMRSAVEDTTTFIPALASASDEMAEFVEEIHTFMQEIENHAQSSAQISEAVSARAKDGLNSVGSVIQGIETIKQTVEDAAQTIQRLGNESDRIGEILEVINDIAEQTNLLALNASIIAAQAGEHGRGFSVVAEEIKELAERTRTSTKEIESLVGSVQHEVNQGMTAMQSCLVVVDEGVELANQSGKVLTHIVRGIQASKKMVSTMASATITQTENSLQLKTSMENVSDNLTALQTRITSQADASNRVTHMADTLKTLTQQIDQAADTQLQEAEMTTHHIQRIEQVGRNNAKTAHLLAQLSHDLQVFEGNIVEHLSRFLLTPHHAPAHFDPNRPTVAFLHQGIPFYDRIYQGIHDTLTAEAVQPLLLNSQSNAILQAEHLNWLLRQPWMNGIIMGPVDEYTSYRLVAAIKDQGVPLVVVDVPLENADVRVVSDNKGGGEAAAAELAKRLPETSTVLVWGSRHLNSIHHRITGFVNAAQAYGWTVIEAFASVNDVELAKTHLLEGLQETPAVNALFLTNETLVMAYLELVQEDAVPDPSLPVVGFDLTPEIHDAVADGRLLGTIAQNPEQLGKIAAQELLARFDTPPATSPSEPKEILVPVTPITKAALPHQSLDTK</sequence>
<dbReference type="GO" id="GO:0016020">
    <property type="term" value="C:membrane"/>
    <property type="evidence" value="ECO:0007669"/>
    <property type="project" value="InterPro"/>
</dbReference>
<dbReference type="Pfam" id="PF13407">
    <property type="entry name" value="Peripla_BP_4"/>
    <property type="match status" value="1"/>
</dbReference>
<evidence type="ECO:0000313" key="6">
    <source>
        <dbReference type="Proteomes" id="UP000649604"/>
    </source>
</evidence>
<dbReference type="SUPFAM" id="SSF53822">
    <property type="entry name" value="Periplasmic binding protein-like I"/>
    <property type="match status" value="1"/>
</dbReference>
<organism evidence="5 6">
    <name type="scientific">candidate division KSB3 bacterium</name>
    <dbReference type="NCBI Taxonomy" id="2044937"/>
    <lineage>
        <taxon>Bacteria</taxon>
        <taxon>candidate division KSB3</taxon>
    </lineage>
</organism>
<dbReference type="PROSITE" id="PS50111">
    <property type="entry name" value="CHEMOTAXIS_TRANSDUC_2"/>
    <property type="match status" value="1"/>
</dbReference>
<dbReference type="PANTHER" id="PTHR32089">
    <property type="entry name" value="METHYL-ACCEPTING CHEMOTAXIS PROTEIN MCPB"/>
    <property type="match status" value="1"/>
</dbReference>
<evidence type="ECO:0000256" key="1">
    <source>
        <dbReference type="ARBA" id="ARBA00023224"/>
    </source>
</evidence>
<dbReference type="PANTHER" id="PTHR32089:SF112">
    <property type="entry name" value="LYSOZYME-LIKE PROTEIN-RELATED"/>
    <property type="match status" value="1"/>
</dbReference>
<dbReference type="InterPro" id="IPR028082">
    <property type="entry name" value="Peripla_BP_I"/>
</dbReference>
<keyword evidence="3" id="KW-0812">Transmembrane</keyword>
<keyword evidence="3" id="KW-1133">Transmembrane helix</keyword>
<dbReference type="GO" id="GO:0007165">
    <property type="term" value="P:signal transduction"/>
    <property type="evidence" value="ECO:0007669"/>
    <property type="project" value="UniProtKB-KW"/>
</dbReference>
<evidence type="ECO:0000259" key="4">
    <source>
        <dbReference type="PROSITE" id="PS50111"/>
    </source>
</evidence>
<evidence type="ECO:0000256" key="2">
    <source>
        <dbReference type="PROSITE-ProRule" id="PRU00284"/>
    </source>
</evidence>
<feature type="domain" description="Methyl-accepting transducer" evidence="4">
    <location>
        <begin position="264"/>
        <end position="500"/>
    </location>
</feature>
<name>A0A9D5Q8J7_9BACT</name>
<keyword evidence="1 2" id="KW-0807">Transducer</keyword>